<dbReference type="AlphaFoldDB" id="A0AAD7AQ17"/>
<gene>
    <name evidence="2" type="ORF">DFH08DRAFT_799178</name>
</gene>
<protein>
    <submittedName>
        <fullName evidence="2">Uncharacterized protein</fullName>
    </submittedName>
</protein>
<dbReference type="EMBL" id="JARIHO010000003">
    <property type="protein sequence ID" value="KAJ7364865.1"/>
    <property type="molecule type" value="Genomic_DNA"/>
</dbReference>
<reference evidence="2" key="1">
    <citation type="submission" date="2023-03" db="EMBL/GenBank/DDBJ databases">
        <title>Massive genome expansion in bonnet fungi (Mycena s.s.) driven by repeated elements and novel gene families across ecological guilds.</title>
        <authorList>
            <consortium name="Lawrence Berkeley National Laboratory"/>
            <person name="Harder C.B."/>
            <person name="Miyauchi S."/>
            <person name="Viragh M."/>
            <person name="Kuo A."/>
            <person name="Thoen E."/>
            <person name="Andreopoulos B."/>
            <person name="Lu D."/>
            <person name="Skrede I."/>
            <person name="Drula E."/>
            <person name="Henrissat B."/>
            <person name="Morin E."/>
            <person name="Kohler A."/>
            <person name="Barry K."/>
            <person name="LaButti K."/>
            <person name="Morin E."/>
            <person name="Salamov A."/>
            <person name="Lipzen A."/>
            <person name="Mereny Z."/>
            <person name="Hegedus B."/>
            <person name="Baldrian P."/>
            <person name="Stursova M."/>
            <person name="Weitz H."/>
            <person name="Taylor A."/>
            <person name="Grigoriev I.V."/>
            <person name="Nagy L.G."/>
            <person name="Martin F."/>
            <person name="Kauserud H."/>
        </authorList>
    </citation>
    <scope>NUCLEOTIDE SEQUENCE</scope>
    <source>
        <strain evidence="2">CBHHK002</strain>
    </source>
</reference>
<evidence type="ECO:0000313" key="3">
    <source>
        <dbReference type="Proteomes" id="UP001218218"/>
    </source>
</evidence>
<feature type="compositionally biased region" description="Basic and acidic residues" evidence="1">
    <location>
        <begin position="18"/>
        <end position="27"/>
    </location>
</feature>
<feature type="region of interest" description="Disordered" evidence="1">
    <location>
        <begin position="1"/>
        <end position="28"/>
    </location>
</feature>
<comment type="caution">
    <text evidence="2">The sequence shown here is derived from an EMBL/GenBank/DDBJ whole genome shotgun (WGS) entry which is preliminary data.</text>
</comment>
<dbReference type="Proteomes" id="UP001218218">
    <property type="component" value="Unassembled WGS sequence"/>
</dbReference>
<evidence type="ECO:0000313" key="2">
    <source>
        <dbReference type="EMBL" id="KAJ7364865.1"/>
    </source>
</evidence>
<keyword evidence="3" id="KW-1185">Reference proteome</keyword>
<feature type="compositionally biased region" description="Polar residues" evidence="1">
    <location>
        <begin position="129"/>
        <end position="144"/>
    </location>
</feature>
<feature type="region of interest" description="Disordered" evidence="1">
    <location>
        <begin position="92"/>
        <end position="164"/>
    </location>
</feature>
<sequence>MPTSDSRCTFQKFGMGPSRKDREKGERGGNIWSTALVSGWTVRQKPGKGGKDRQWIVPRLAKCRNVHPRTSGAIMARKEIKVFLGELQKFSDHSSGGRLGEESIEGRLQKIPRLETSDKVRQPRIDVPGSSTRTQENSQSQGNEFISDRHNTSARYHPPPALQKYQLNPELYPVPQEVLLEISGVIRPNTQVVEDWVEKEDVKMED</sequence>
<accession>A0AAD7AQ17</accession>
<proteinExistence type="predicted"/>
<feature type="compositionally biased region" description="Basic and acidic residues" evidence="1">
    <location>
        <begin position="99"/>
        <end position="124"/>
    </location>
</feature>
<organism evidence="2 3">
    <name type="scientific">Mycena albidolilacea</name>
    <dbReference type="NCBI Taxonomy" id="1033008"/>
    <lineage>
        <taxon>Eukaryota</taxon>
        <taxon>Fungi</taxon>
        <taxon>Dikarya</taxon>
        <taxon>Basidiomycota</taxon>
        <taxon>Agaricomycotina</taxon>
        <taxon>Agaricomycetes</taxon>
        <taxon>Agaricomycetidae</taxon>
        <taxon>Agaricales</taxon>
        <taxon>Marasmiineae</taxon>
        <taxon>Mycenaceae</taxon>
        <taxon>Mycena</taxon>
    </lineage>
</organism>
<evidence type="ECO:0000256" key="1">
    <source>
        <dbReference type="SAM" id="MobiDB-lite"/>
    </source>
</evidence>
<name>A0AAD7AQ17_9AGAR</name>